<dbReference type="Proteomes" id="UP000006352">
    <property type="component" value="Unassembled WGS sequence"/>
</dbReference>
<sequence>MQKTSAAEHLRDVSRYTVQSSDVLSDMRVNVSEEGSDKVLWFLADEEIVDNFVDNATSTILWTIHRPKRGWYIRLRTPSFPPGMFIPLLPLPKTSLYHSDTALTFTCRTNPPSYSLSNSQSAAADTDFDAVHSYPPSSPPLTPTVIVSPPSPRSAHAKLEESKPIVIVPSNNASSKEPQSPTEVTPSSPKPVLKSGRKEALRPSPLPLTPMAHFLLSPDATPRAPQSVTGVSIFSRVLSALKSSTPSPSYSFTMSPITTPSATPPSSGSPRGLVPPTPAPLLTFHDRTPVWTVYASSGCIELDKMRVRSLGVETSFYIAIALTYLDFLSERDSYLAALGD</sequence>
<dbReference type="STRING" id="599839.J4I2C3"/>
<evidence type="ECO:0000313" key="2">
    <source>
        <dbReference type="EMBL" id="CCM05952.1"/>
    </source>
</evidence>
<feature type="region of interest" description="Disordered" evidence="1">
    <location>
        <begin position="249"/>
        <end position="272"/>
    </location>
</feature>
<dbReference type="AlphaFoldDB" id="J4I2C3"/>
<dbReference type="EMBL" id="HE797215">
    <property type="protein sequence ID" value="CCM05952.1"/>
    <property type="molecule type" value="Genomic_DNA"/>
</dbReference>
<dbReference type="HOGENOM" id="CLU_037230_0_0_1"/>
<evidence type="ECO:0000313" key="3">
    <source>
        <dbReference type="Proteomes" id="UP000006352"/>
    </source>
</evidence>
<dbReference type="RefSeq" id="XP_012185235.1">
    <property type="nucleotide sequence ID" value="XM_012329845.1"/>
</dbReference>
<dbReference type="InParanoid" id="J4I2C3"/>
<feature type="compositionally biased region" description="Low complexity" evidence="1">
    <location>
        <begin position="253"/>
        <end position="270"/>
    </location>
</feature>
<organism evidence="2 3">
    <name type="scientific">Fibroporia radiculosa</name>
    <dbReference type="NCBI Taxonomy" id="599839"/>
    <lineage>
        <taxon>Eukaryota</taxon>
        <taxon>Fungi</taxon>
        <taxon>Dikarya</taxon>
        <taxon>Basidiomycota</taxon>
        <taxon>Agaricomycotina</taxon>
        <taxon>Agaricomycetes</taxon>
        <taxon>Polyporales</taxon>
        <taxon>Fibroporiaceae</taxon>
        <taxon>Fibroporia</taxon>
    </lineage>
</organism>
<protein>
    <submittedName>
        <fullName evidence="2">Uncharacterized protein</fullName>
    </submittedName>
</protein>
<proteinExistence type="predicted"/>
<dbReference type="GeneID" id="24100863"/>
<reference evidence="2 3" key="1">
    <citation type="journal article" date="2012" name="Appl. Environ. Microbiol.">
        <title>Short-read sequencing for genomic analysis of the brown rot fungus Fibroporia radiculosa.</title>
        <authorList>
            <person name="Tang J.D."/>
            <person name="Perkins A.D."/>
            <person name="Sonstegard T.S."/>
            <person name="Schroeder S.G."/>
            <person name="Burgess S.C."/>
            <person name="Diehl S.V."/>
        </authorList>
    </citation>
    <scope>NUCLEOTIDE SEQUENCE [LARGE SCALE GENOMIC DNA]</scope>
    <source>
        <strain evidence="2 3">TFFH 294</strain>
    </source>
</reference>
<name>J4I2C3_9APHY</name>
<accession>J4I2C3</accession>
<feature type="region of interest" description="Disordered" evidence="1">
    <location>
        <begin position="129"/>
        <end position="205"/>
    </location>
</feature>
<evidence type="ECO:0000256" key="1">
    <source>
        <dbReference type="SAM" id="MobiDB-lite"/>
    </source>
</evidence>
<keyword evidence="3" id="KW-1185">Reference proteome</keyword>
<gene>
    <name evidence="2" type="ORF">FIBRA_08191</name>
</gene>
<feature type="compositionally biased region" description="Polar residues" evidence="1">
    <location>
        <begin position="169"/>
        <end position="187"/>
    </location>
</feature>
<dbReference type="OrthoDB" id="3362250at2759"/>